<proteinExistence type="predicted"/>
<reference evidence="1" key="1">
    <citation type="submission" date="2014-09" db="EMBL/GenBank/DDBJ databases">
        <authorList>
            <person name="Magalhaes I.L.F."/>
            <person name="Oliveira U."/>
            <person name="Santos F.R."/>
            <person name="Vidigal T.H.D.A."/>
            <person name="Brescovit A.D."/>
            <person name="Santos A.J."/>
        </authorList>
    </citation>
    <scope>NUCLEOTIDE SEQUENCE</scope>
    <source>
        <tissue evidence="1">Shoot tissue taken approximately 20 cm above the soil surface</tissue>
    </source>
</reference>
<reference evidence="1" key="2">
    <citation type="journal article" date="2015" name="Data Brief">
        <title>Shoot transcriptome of the giant reed, Arundo donax.</title>
        <authorList>
            <person name="Barrero R.A."/>
            <person name="Guerrero F.D."/>
            <person name="Moolhuijzen P."/>
            <person name="Goolsby J.A."/>
            <person name="Tidwell J."/>
            <person name="Bellgard S.E."/>
            <person name="Bellgard M.I."/>
        </authorList>
    </citation>
    <scope>NUCLEOTIDE SEQUENCE</scope>
    <source>
        <tissue evidence="1">Shoot tissue taken approximately 20 cm above the soil surface</tissue>
    </source>
</reference>
<dbReference type="EMBL" id="GBRH01269089">
    <property type="protein sequence ID" value="JAD28806.1"/>
    <property type="molecule type" value="Transcribed_RNA"/>
</dbReference>
<organism evidence="1">
    <name type="scientific">Arundo donax</name>
    <name type="common">Giant reed</name>
    <name type="synonym">Donax arundinaceus</name>
    <dbReference type="NCBI Taxonomy" id="35708"/>
    <lineage>
        <taxon>Eukaryota</taxon>
        <taxon>Viridiplantae</taxon>
        <taxon>Streptophyta</taxon>
        <taxon>Embryophyta</taxon>
        <taxon>Tracheophyta</taxon>
        <taxon>Spermatophyta</taxon>
        <taxon>Magnoliopsida</taxon>
        <taxon>Liliopsida</taxon>
        <taxon>Poales</taxon>
        <taxon>Poaceae</taxon>
        <taxon>PACMAD clade</taxon>
        <taxon>Arundinoideae</taxon>
        <taxon>Arundineae</taxon>
        <taxon>Arundo</taxon>
    </lineage>
</organism>
<protein>
    <submittedName>
        <fullName evidence="1">Uncharacterized protein</fullName>
    </submittedName>
</protein>
<dbReference type="AlphaFoldDB" id="A0A0A8YQW7"/>
<name>A0A0A8YQW7_ARUDO</name>
<accession>A0A0A8YQW7</accession>
<evidence type="ECO:0000313" key="1">
    <source>
        <dbReference type="EMBL" id="JAD28806.1"/>
    </source>
</evidence>
<sequence>MATMTLLHMYLHPVTHSMQLFHIKGQVLNLNNSTHKNLFSFFWLKIIRH</sequence>